<feature type="compositionally biased region" description="Polar residues" evidence="11">
    <location>
        <begin position="915"/>
        <end position="937"/>
    </location>
</feature>
<dbReference type="InterPro" id="IPR032675">
    <property type="entry name" value="LRR_dom_sf"/>
</dbReference>
<feature type="compositionally biased region" description="Polar residues" evidence="11">
    <location>
        <begin position="1020"/>
        <end position="1036"/>
    </location>
</feature>
<evidence type="ECO:0000256" key="6">
    <source>
        <dbReference type="ARBA" id="ARBA00022737"/>
    </source>
</evidence>
<keyword evidence="16" id="KW-1185">Reference proteome</keyword>
<feature type="compositionally biased region" description="Gly residues" evidence="11">
    <location>
        <begin position="542"/>
        <end position="551"/>
    </location>
</feature>
<feature type="domain" description="NOT2/NOT3/NOT5 C-terminal" evidence="13">
    <location>
        <begin position="1179"/>
        <end position="1298"/>
    </location>
</feature>
<feature type="chain" id="PRO_5029747423" evidence="12">
    <location>
        <begin position="22"/>
        <end position="1308"/>
    </location>
</feature>
<comment type="caution">
    <text evidence="15">The sequence shown here is derived from an EMBL/GenBank/DDBJ whole genome shotgun (WGS) entry which is preliminary data.</text>
</comment>
<feature type="region of interest" description="Disordered" evidence="11">
    <location>
        <begin position="539"/>
        <end position="558"/>
    </location>
</feature>
<dbReference type="Gene3D" id="2.30.30.1020">
    <property type="entry name" value="CCR4-NOT complex subunit 2/3/5, C-terminal domain"/>
    <property type="match status" value="1"/>
</dbReference>
<dbReference type="PANTHER" id="PTHR23326">
    <property type="entry name" value="CCR4 NOT-RELATED"/>
    <property type="match status" value="1"/>
</dbReference>
<feature type="domain" description="Malectin-like" evidence="14">
    <location>
        <begin position="25"/>
        <end position="337"/>
    </location>
</feature>
<evidence type="ECO:0000259" key="13">
    <source>
        <dbReference type="Pfam" id="PF04153"/>
    </source>
</evidence>
<feature type="compositionally biased region" description="Basic and acidic residues" evidence="11">
    <location>
        <begin position="592"/>
        <end position="602"/>
    </location>
</feature>
<keyword evidence="7" id="KW-1133">Transmembrane helix</keyword>
<evidence type="ECO:0000256" key="1">
    <source>
        <dbReference type="ARBA" id="ARBA00004167"/>
    </source>
</evidence>
<feature type="compositionally biased region" description="Low complexity" evidence="11">
    <location>
        <begin position="477"/>
        <end position="495"/>
    </location>
</feature>
<evidence type="ECO:0000256" key="8">
    <source>
        <dbReference type="ARBA" id="ARBA00023015"/>
    </source>
</evidence>
<dbReference type="Proteomes" id="UP000593562">
    <property type="component" value="Unassembled WGS sequence"/>
</dbReference>
<evidence type="ECO:0000256" key="4">
    <source>
        <dbReference type="ARBA" id="ARBA00022692"/>
    </source>
</evidence>
<feature type="signal peptide" evidence="12">
    <location>
        <begin position="1"/>
        <end position="21"/>
    </location>
</feature>
<name>A0A7J7DE99_TRIWF</name>
<feature type="region of interest" description="Disordered" evidence="11">
    <location>
        <begin position="1020"/>
        <end position="1086"/>
    </location>
</feature>
<feature type="compositionally biased region" description="Polar residues" evidence="11">
    <location>
        <begin position="1060"/>
        <end position="1072"/>
    </location>
</feature>
<dbReference type="SUPFAM" id="SSF52058">
    <property type="entry name" value="L domain-like"/>
    <property type="match status" value="1"/>
</dbReference>
<dbReference type="EMBL" id="JAAARO010000007">
    <property type="protein sequence ID" value="KAF5744652.1"/>
    <property type="molecule type" value="Genomic_DNA"/>
</dbReference>
<dbReference type="FunFam" id="2.30.30.1020:FF:000004">
    <property type="entry name" value="probable NOT transcription complex subunit VIP2 isoform X1"/>
    <property type="match status" value="1"/>
</dbReference>
<gene>
    <name evidence="15" type="ORF">HS088_TW07G00229</name>
</gene>
<feature type="region of interest" description="Disordered" evidence="11">
    <location>
        <begin position="477"/>
        <end position="501"/>
    </location>
</feature>
<dbReference type="FunCoup" id="A0A7J7DE99">
    <property type="interactions" value="4515"/>
</dbReference>
<protein>
    <submittedName>
        <fullName evidence="15">NOT2 / NOT3 / NOT5 family isoform 1</fullName>
    </submittedName>
</protein>
<dbReference type="Pfam" id="PF04153">
    <property type="entry name" value="NOT2_3_5_C"/>
    <property type="match status" value="1"/>
</dbReference>
<evidence type="ECO:0000313" key="16">
    <source>
        <dbReference type="Proteomes" id="UP000593562"/>
    </source>
</evidence>
<feature type="compositionally biased region" description="Low complexity" evidence="11">
    <location>
        <begin position="1037"/>
        <end position="1048"/>
    </location>
</feature>
<evidence type="ECO:0000256" key="7">
    <source>
        <dbReference type="ARBA" id="ARBA00022989"/>
    </source>
</evidence>
<dbReference type="InterPro" id="IPR040168">
    <property type="entry name" value="Not2/3/5"/>
</dbReference>
<organism evidence="15 16">
    <name type="scientific">Tripterygium wilfordii</name>
    <name type="common">Thunder God vine</name>
    <dbReference type="NCBI Taxonomy" id="458696"/>
    <lineage>
        <taxon>Eukaryota</taxon>
        <taxon>Viridiplantae</taxon>
        <taxon>Streptophyta</taxon>
        <taxon>Embryophyta</taxon>
        <taxon>Tracheophyta</taxon>
        <taxon>Spermatophyta</taxon>
        <taxon>Magnoliopsida</taxon>
        <taxon>eudicotyledons</taxon>
        <taxon>Gunneridae</taxon>
        <taxon>Pentapetalae</taxon>
        <taxon>rosids</taxon>
        <taxon>fabids</taxon>
        <taxon>Celastrales</taxon>
        <taxon>Celastraceae</taxon>
        <taxon>Tripterygium</taxon>
    </lineage>
</organism>
<evidence type="ECO:0000256" key="11">
    <source>
        <dbReference type="SAM" id="MobiDB-lite"/>
    </source>
</evidence>
<feature type="region of interest" description="Disordered" evidence="11">
    <location>
        <begin position="581"/>
        <end position="602"/>
    </location>
</feature>
<keyword evidence="3" id="KW-0433">Leucine-rich repeat</keyword>
<reference evidence="15 16" key="1">
    <citation type="journal article" date="2020" name="Nat. Commun.">
        <title>Genome of Tripterygium wilfordii and identification of cytochrome P450 involved in triptolide biosynthesis.</title>
        <authorList>
            <person name="Tu L."/>
            <person name="Su P."/>
            <person name="Zhang Z."/>
            <person name="Gao L."/>
            <person name="Wang J."/>
            <person name="Hu T."/>
            <person name="Zhou J."/>
            <person name="Zhang Y."/>
            <person name="Zhao Y."/>
            <person name="Liu Y."/>
            <person name="Song Y."/>
            <person name="Tong Y."/>
            <person name="Lu Y."/>
            <person name="Yang J."/>
            <person name="Xu C."/>
            <person name="Jia M."/>
            <person name="Peters R.J."/>
            <person name="Huang L."/>
            <person name="Gao W."/>
        </authorList>
    </citation>
    <scope>NUCLEOTIDE SEQUENCE [LARGE SCALE GENOMIC DNA]</scope>
    <source>
        <strain evidence="16">cv. XIE 37</strain>
        <tissue evidence="15">Leaf</tissue>
    </source>
</reference>
<keyword evidence="6" id="KW-0677">Repeat</keyword>
<evidence type="ECO:0000313" key="15">
    <source>
        <dbReference type="EMBL" id="KAF5744652.1"/>
    </source>
</evidence>
<evidence type="ECO:0000256" key="10">
    <source>
        <dbReference type="ARBA" id="ARBA00023163"/>
    </source>
</evidence>
<keyword evidence="5 12" id="KW-0732">Signal</keyword>
<evidence type="ECO:0000256" key="2">
    <source>
        <dbReference type="ARBA" id="ARBA00007682"/>
    </source>
</evidence>
<sequence>MMAPILGLLLLLLSVNLSIHADVSIDCGTSDIYTDGNSIVWMGDETLISNGESQEVKSGNQAMSTLRVFKTRNKNCYPITAAKGSQVLVRASFFYGNYDGKSAPPTFDLHFDGNHWATVETSSDVIVYYEVIYVVKGDALSVCVAQTKPSQFPFISAIEVRTLGSGMYSHVDSEFALFLKKRVAYGSTESIRFPDDAYDRIWNPEVVDNGLVTARSDALLIDVSVEDNPPQSAVQNAIISSSTSQPINLVTDISVPQVSIYMTMYFTEVTELDSTQTRSFEFYMDNKSASNPILPPYGSVKEMYISNITASKTTSFSLVSTTESTLPPLINAMELFYISDPLTDGTNSKDVNGLVSLQNLFTGIQDWSGDPCLPSPYTWNWVNCSTSATPRVTALYLSSFDLNGLLPDLSSMDALETIDLHNNSLTGPIPDFLGKLPNLKTLNLADNGFSGPVPSSLSGNTKLKLVISGNPDLCTSGKSCKTTSTGAETTSPSSFTGGGKKKSKLPVILGSSIPSVIVFWAIVAVLSIAHHRRKTAALNAVGPGGTNGPNGGTPQQSPMNGLMNKIGQSVMNEIKVNIQDQADQQQAGQQDGSKRSSARELRVDKTCFKKRTLAAQKDGDTSLITMSTDAWELGHIPRDIITQNGPKAQNYLSSLNGSASNLPDSTGRSFATSFSGQSGAASPIFHHSGPIQGLQNIHGSFNVPSMPGTLTSRNSTMNNVPSGGVQQPTGSLSGGRFGSNNLPVALSQLSHGSSHGHSGVTNRGGISVVGNPGFTSNTNGVGVSIPGILPTSATIGNRNAVPGLGVSPILGNAGPRITSSMGNMVGGGNIGRNINSGGGLSIPGLVSRLNLSANSGSGSLSVQGQNRLMSGVLPQGSPPVISMLGNSYPPTGGPLSQSHVHAMNNLSSMGMLNDVNSNDNSPFDINNDFPQLTSRPSSAGGPQGQLGSLRKQGLGVSSIVQQNQEFSIQNEDFPALPGFKGGNADYAMDVHQKEQLHDNAMSMMQPQHFSMGRSTGFNLGGSFSSYRPQQQQQHAPSVSGSGVSFSSVNNQDLLHGSDIFPSSHSTYHSQASGPPGMGLRPLNSPNTVSGIGTYDQLIQQYQQNQSQFRLQQMSAVSQSFRDQGGMKPMQAAQSIPDPFGLLGLLSVIRMSDPDLTSLALGIDLTTLGLNLNSTENLHKNFGSPWSDEPAKGDPEFTVPQCYYAKQPPALHQVYFTKFSHDTLFYIFYSMPKDEAQLYAANELQNRGWLYHKEHRLWFSRVAEPLVKTNTYERGSYHCFDPISFEIIRKDNFVLHYEMMEKRPALPQH</sequence>
<comment type="similarity">
    <text evidence="2">Belongs to the CNOT2/3/5 family.</text>
</comment>
<keyword evidence="4" id="KW-0812">Transmembrane</keyword>
<feature type="region of interest" description="Disordered" evidence="11">
    <location>
        <begin position="915"/>
        <end position="949"/>
    </location>
</feature>
<dbReference type="InParanoid" id="A0A7J7DE99"/>
<dbReference type="InterPro" id="IPR024788">
    <property type="entry name" value="Malectin-like_Carb-bd_dom"/>
</dbReference>
<evidence type="ECO:0000256" key="9">
    <source>
        <dbReference type="ARBA" id="ARBA00023136"/>
    </source>
</evidence>
<dbReference type="Pfam" id="PF12819">
    <property type="entry name" value="Malectin_like"/>
    <property type="match status" value="1"/>
</dbReference>
<dbReference type="InterPro" id="IPR007282">
    <property type="entry name" value="NOT2/3/5_C"/>
</dbReference>
<feature type="compositionally biased region" description="Low complexity" evidence="11">
    <location>
        <begin position="581"/>
        <end position="591"/>
    </location>
</feature>
<evidence type="ECO:0000256" key="3">
    <source>
        <dbReference type="ARBA" id="ARBA00022614"/>
    </source>
</evidence>
<dbReference type="GO" id="GO:0006355">
    <property type="term" value="P:regulation of DNA-templated transcription"/>
    <property type="evidence" value="ECO:0007669"/>
    <property type="project" value="InterPro"/>
</dbReference>
<dbReference type="Gene3D" id="3.80.10.10">
    <property type="entry name" value="Ribonuclease Inhibitor"/>
    <property type="match status" value="1"/>
</dbReference>
<comment type="subcellular location">
    <subcellularLocation>
        <location evidence="1">Membrane</location>
        <topology evidence="1">Single-pass membrane protein</topology>
    </subcellularLocation>
</comment>
<dbReference type="GO" id="GO:0030015">
    <property type="term" value="C:CCR4-NOT core complex"/>
    <property type="evidence" value="ECO:0007669"/>
    <property type="project" value="InterPro"/>
</dbReference>
<keyword evidence="10" id="KW-0804">Transcription</keyword>
<evidence type="ECO:0000256" key="12">
    <source>
        <dbReference type="SAM" id="SignalP"/>
    </source>
</evidence>
<dbReference type="InterPro" id="IPR001611">
    <property type="entry name" value="Leu-rich_rpt"/>
</dbReference>
<dbReference type="GO" id="GO:0016020">
    <property type="term" value="C:membrane"/>
    <property type="evidence" value="ECO:0007669"/>
    <property type="project" value="UniProtKB-SubCell"/>
</dbReference>
<proteinExistence type="inferred from homology"/>
<dbReference type="FunFam" id="3.80.10.10:FF:000129">
    <property type="entry name" value="Leucine-rich repeat receptor-like kinase"/>
    <property type="match status" value="1"/>
</dbReference>
<accession>A0A7J7DE99</accession>
<keyword evidence="8" id="KW-0805">Transcription regulation</keyword>
<dbReference type="Pfam" id="PF00560">
    <property type="entry name" value="LRR_1"/>
    <property type="match status" value="2"/>
</dbReference>
<evidence type="ECO:0000259" key="14">
    <source>
        <dbReference type="Pfam" id="PF12819"/>
    </source>
</evidence>
<keyword evidence="9" id="KW-0472">Membrane</keyword>
<evidence type="ECO:0000256" key="5">
    <source>
        <dbReference type="ARBA" id="ARBA00022729"/>
    </source>
</evidence>
<dbReference type="InterPro" id="IPR038635">
    <property type="entry name" value="CCR4-NOT_su2/3/5_C_sf"/>
</dbReference>